<organism evidence="7 8">
    <name type="scientific">Symbiodinium pilosum</name>
    <name type="common">Dinoflagellate</name>
    <dbReference type="NCBI Taxonomy" id="2952"/>
    <lineage>
        <taxon>Eukaryota</taxon>
        <taxon>Sar</taxon>
        <taxon>Alveolata</taxon>
        <taxon>Dinophyceae</taxon>
        <taxon>Suessiales</taxon>
        <taxon>Symbiodiniaceae</taxon>
        <taxon>Symbiodinium</taxon>
    </lineage>
</organism>
<dbReference type="Gene3D" id="4.10.1000.10">
    <property type="entry name" value="Zinc finger, CCCH-type"/>
    <property type="match status" value="1"/>
</dbReference>
<feature type="compositionally biased region" description="Basic and acidic residues" evidence="5">
    <location>
        <begin position="267"/>
        <end position="323"/>
    </location>
</feature>
<accession>A0A812VIN6</accession>
<dbReference type="EMBL" id="CAJNIZ010042737">
    <property type="protein sequence ID" value="CAE7634669.1"/>
    <property type="molecule type" value="Genomic_DNA"/>
</dbReference>
<feature type="compositionally biased region" description="Basic and acidic residues" evidence="5">
    <location>
        <begin position="29"/>
        <end position="45"/>
    </location>
</feature>
<keyword evidence="2 4" id="KW-0863">Zinc-finger</keyword>
<feature type="region of interest" description="Disordered" evidence="5">
    <location>
        <begin position="1"/>
        <end position="101"/>
    </location>
</feature>
<name>A0A812VIN6_SYMPI</name>
<feature type="compositionally biased region" description="Basic and acidic residues" evidence="5">
    <location>
        <begin position="1"/>
        <end position="10"/>
    </location>
</feature>
<proteinExistence type="predicted"/>
<evidence type="ECO:0000313" key="8">
    <source>
        <dbReference type="Proteomes" id="UP000649617"/>
    </source>
</evidence>
<dbReference type="GO" id="GO:0008270">
    <property type="term" value="F:zinc ion binding"/>
    <property type="evidence" value="ECO:0007669"/>
    <property type="project" value="UniProtKB-KW"/>
</dbReference>
<dbReference type="PROSITE" id="PS50103">
    <property type="entry name" value="ZF_C3H1"/>
    <property type="match status" value="1"/>
</dbReference>
<feature type="domain" description="C3H1-type" evidence="6">
    <location>
        <begin position="132"/>
        <end position="159"/>
    </location>
</feature>
<evidence type="ECO:0000256" key="3">
    <source>
        <dbReference type="ARBA" id="ARBA00022833"/>
    </source>
</evidence>
<dbReference type="AlphaFoldDB" id="A0A812VIN6"/>
<evidence type="ECO:0000313" key="7">
    <source>
        <dbReference type="EMBL" id="CAE7634669.1"/>
    </source>
</evidence>
<evidence type="ECO:0000259" key="6">
    <source>
        <dbReference type="PROSITE" id="PS50103"/>
    </source>
</evidence>
<reference evidence="7" key="1">
    <citation type="submission" date="2021-02" db="EMBL/GenBank/DDBJ databases">
        <authorList>
            <person name="Dougan E. K."/>
            <person name="Rhodes N."/>
            <person name="Thang M."/>
            <person name="Chan C."/>
        </authorList>
    </citation>
    <scope>NUCLEOTIDE SEQUENCE</scope>
</reference>
<protein>
    <recommendedName>
        <fullName evidence="6">C3H1-type domain-containing protein</fullName>
    </recommendedName>
</protein>
<evidence type="ECO:0000256" key="4">
    <source>
        <dbReference type="PROSITE-ProRule" id="PRU00723"/>
    </source>
</evidence>
<dbReference type="InterPro" id="IPR036855">
    <property type="entry name" value="Znf_CCCH_sf"/>
</dbReference>
<comment type="caution">
    <text evidence="7">The sequence shown here is derived from an EMBL/GenBank/DDBJ whole genome shotgun (WGS) entry which is preliminary data.</text>
</comment>
<gene>
    <name evidence="7" type="ORF">SPIL2461_LOCUS16697</name>
</gene>
<dbReference type="Proteomes" id="UP000649617">
    <property type="component" value="Unassembled WGS sequence"/>
</dbReference>
<keyword evidence="1 4" id="KW-0479">Metal-binding</keyword>
<evidence type="ECO:0000256" key="2">
    <source>
        <dbReference type="ARBA" id="ARBA00022771"/>
    </source>
</evidence>
<dbReference type="OrthoDB" id="432839at2759"/>
<dbReference type="InterPro" id="IPR000571">
    <property type="entry name" value="Znf_CCCH"/>
</dbReference>
<keyword evidence="8" id="KW-1185">Reference proteome</keyword>
<evidence type="ECO:0000256" key="1">
    <source>
        <dbReference type="ARBA" id="ARBA00022723"/>
    </source>
</evidence>
<dbReference type="SUPFAM" id="SSF90229">
    <property type="entry name" value="CCCH zinc finger"/>
    <property type="match status" value="1"/>
</dbReference>
<keyword evidence="3 4" id="KW-0862">Zinc</keyword>
<feature type="zinc finger region" description="C3H1-type" evidence="4">
    <location>
        <begin position="132"/>
        <end position="159"/>
    </location>
</feature>
<feature type="region of interest" description="Disordered" evidence="5">
    <location>
        <begin position="255"/>
        <end position="323"/>
    </location>
</feature>
<evidence type="ECO:0000256" key="5">
    <source>
        <dbReference type="SAM" id="MobiDB-lite"/>
    </source>
</evidence>
<sequence>MAVVTDKPHLVDLASACTEAPTPQIEAASEPRDESEKPPVTESEARPGLVLGKDSKKEKKEKKKEKKDKEKKDKKAKKEKKCQPEPSTEVQSREAKKQATPEVALVAAQLDTSSNSSTSDIEQITELPPSQDHKTRLCSAFLEGRCHKGSSCPAAHSQSELRKPGEAAEAFRRQARLRAVRDTEGASQPHQVGAWAARATRMAPQRPVTMGIPHIMDPLLMGHPGIMTLPLMSPEMMHGPHYHPMAMMVDPALMMPKEKPPKKKKERKEEKQKRKDEKISEASLAKPKEKRDSQTEKLKRKDKSKGAEKAPARKERKVDEEDL</sequence>